<evidence type="ECO:0000256" key="3">
    <source>
        <dbReference type="ARBA" id="ARBA00038401"/>
    </source>
</evidence>
<evidence type="ECO:0000313" key="7">
    <source>
        <dbReference type="Proteomes" id="UP000789595"/>
    </source>
</evidence>
<dbReference type="EMBL" id="HBIW01002089">
    <property type="protein sequence ID" value="CAE0686341.1"/>
    <property type="molecule type" value="Transcribed_RNA"/>
</dbReference>
<dbReference type="AlphaFoldDB" id="A0A7S4E2G7"/>
<evidence type="ECO:0000313" key="5">
    <source>
        <dbReference type="EMBL" id="CAE0686341.1"/>
    </source>
</evidence>
<keyword evidence="7" id="KW-1185">Reference proteome</keyword>
<feature type="compositionally biased region" description="Acidic residues" evidence="4">
    <location>
        <begin position="1"/>
        <end position="11"/>
    </location>
</feature>
<dbReference type="PANTHER" id="PTHR23424">
    <property type="entry name" value="SERUM AMYLOID A"/>
    <property type="match status" value="1"/>
</dbReference>
<dbReference type="Proteomes" id="UP000789595">
    <property type="component" value="Unassembled WGS sequence"/>
</dbReference>
<evidence type="ECO:0000256" key="1">
    <source>
        <dbReference type="ARBA" id="ARBA00004123"/>
    </source>
</evidence>
<reference evidence="5" key="1">
    <citation type="submission" date="2021-01" db="EMBL/GenBank/DDBJ databases">
        <authorList>
            <person name="Corre E."/>
            <person name="Pelletier E."/>
            <person name="Niang G."/>
            <person name="Scheremetjew M."/>
            <person name="Finn R."/>
            <person name="Kale V."/>
            <person name="Holt S."/>
            <person name="Cochrane G."/>
            <person name="Meng A."/>
            <person name="Brown T."/>
            <person name="Cohen L."/>
        </authorList>
    </citation>
    <scope>NUCLEOTIDE SEQUENCE</scope>
    <source>
        <strain evidence="5">CCMP1756</strain>
    </source>
</reference>
<reference evidence="6" key="2">
    <citation type="submission" date="2021-11" db="EMBL/GenBank/DDBJ databases">
        <authorList>
            <consortium name="Genoscope - CEA"/>
            <person name="William W."/>
        </authorList>
    </citation>
    <scope>NUCLEOTIDE SEQUENCE</scope>
</reference>
<sequence length="431" mass="46698">MSAQAENEDADMPPLADAPPVQPAEESKQPETNKEEDEGSDEDAPLIEPLTILKLLHGFCGDGTTPPEADKREKAGQLLWDLSATKAHACVIGPHASTLLDTARGAPDRVAEVALGIYTNVCGWLPELAKSEDARELVATALVGSEDPGLLTESLRLMQTCFLVLREERDRSKLLKPFADAWASLAISLKTRVLFCIENSLDARLVARALELAFAARFFPDHDGDCDVFDALCVEDALLKAVLDALQDVGSEDLHATKLDEHGDGLDSALRVVELCALRPRELSKEQLIKQREARPEIRARAVERLRDAHVSDPDAIPRDAATATVALANFGADTKELRDARSPARLVQGFCTALEVALSTGPASKGNVNPAAAAACFMLCRVFSQKDQGYDMGEGIILDEAQMKRLEHALGWARDIGLEIPELLRGELDS</sequence>
<gene>
    <name evidence="5" type="ORF">PCAL00307_LOCUS1775</name>
    <name evidence="6" type="ORF">PECAL_4P24610</name>
</gene>
<feature type="compositionally biased region" description="Acidic residues" evidence="4">
    <location>
        <begin position="34"/>
        <end position="45"/>
    </location>
</feature>
<evidence type="ECO:0000313" key="6">
    <source>
        <dbReference type="EMBL" id="CAH0375138.1"/>
    </source>
</evidence>
<dbReference type="PANTHER" id="PTHR23424:SF23">
    <property type="entry name" value="PROTEIN SAAL1"/>
    <property type="match status" value="1"/>
</dbReference>
<keyword evidence="2" id="KW-0539">Nucleus</keyword>
<feature type="region of interest" description="Disordered" evidence="4">
    <location>
        <begin position="1"/>
        <end position="45"/>
    </location>
</feature>
<name>A0A7S4E2G7_9STRA</name>
<dbReference type="GO" id="GO:0005634">
    <property type="term" value="C:nucleus"/>
    <property type="evidence" value="ECO:0007669"/>
    <property type="project" value="UniProtKB-SubCell"/>
</dbReference>
<protein>
    <submittedName>
        <fullName evidence="5">Uncharacterized protein</fullName>
    </submittedName>
</protein>
<accession>A0A7S4E2G7</accession>
<evidence type="ECO:0000256" key="4">
    <source>
        <dbReference type="SAM" id="MobiDB-lite"/>
    </source>
</evidence>
<comment type="similarity">
    <text evidence="3">Belongs to the SAAL1 family.</text>
</comment>
<evidence type="ECO:0000256" key="2">
    <source>
        <dbReference type="ARBA" id="ARBA00023242"/>
    </source>
</evidence>
<dbReference type="EMBL" id="CAKKNE010000004">
    <property type="protein sequence ID" value="CAH0375138.1"/>
    <property type="molecule type" value="Genomic_DNA"/>
</dbReference>
<dbReference type="InterPro" id="IPR052464">
    <property type="entry name" value="Synovial_Prolif_Regulator"/>
</dbReference>
<organism evidence="5">
    <name type="scientific">Pelagomonas calceolata</name>
    <dbReference type="NCBI Taxonomy" id="35677"/>
    <lineage>
        <taxon>Eukaryota</taxon>
        <taxon>Sar</taxon>
        <taxon>Stramenopiles</taxon>
        <taxon>Ochrophyta</taxon>
        <taxon>Pelagophyceae</taxon>
        <taxon>Pelagomonadales</taxon>
        <taxon>Pelagomonadaceae</taxon>
        <taxon>Pelagomonas</taxon>
    </lineage>
</organism>
<comment type="subcellular location">
    <subcellularLocation>
        <location evidence="1">Nucleus</location>
    </subcellularLocation>
</comment>
<proteinExistence type="inferred from homology"/>